<dbReference type="SUPFAM" id="SSF81301">
    <property type="entry name" value="Nucleotidyltransferase"/>
    <property type="match status" value="1"/>
</dbReference>
<dbReference type="PANTHER" id="PTHR33571:SF14">
    <property type="entry name" value="PROTEIN ADENYLYLTRANSFERASE MJ0435-RELATED"/>
    <property type="match status" value="1"/>
</dbReference>
<dbReference type="Gene3D" id="3.30.460.10">
    <property type="entry name" value="Beta Polymerase, domain 2"/>
    <property type="match status" value="1"/>
</dbReference>
<name>A0A1W1BGX4_9ZZZZ</name>
<accession>A0A1W1BGX4</accession>
<evidence type="ECO:0000256" key="8">
    <source>
        <dbReference type="ARBA" id="ARBA00022842"/>
    </source>
</evidence>
<organism evidence="11">
    <name type="scientific">hydrothermal vent metagenome</name>
    <dbReference type="NCBI Taxonomy" id="652676"/>
    <lineage>
        <taxon>unclassified sequences</taxon>
        <taxon>metagenomes</taxon>
        <taxon>ecological metagenomes</taxon>
    </lineage>
</organism>
<protein>
    <submittedName>
        <fullName evidence="11">Uncharacterized protein MJ1379</fullName>
    </submittedName>
</protein>
<reference evidence="11" key="1">
    <citation type="submission" date="2016-10" db="EMBL/GenBank/DDBJ databases">
        <authorList>
            <person name="de Groot N.N."/>
        </authorList>
    </citation>
    <scope>NUCLEOTIDE SEQUENCE</scope>
</reference>
<evidence type="ECO:0000256" key="3">
    <source>
        <dbReference type="ARBA" id="ARBA00022679"/>
    </source>
</evidence>
<keyword evidence="5" id="KW-0479">Metal-binding</keyword>
<keyword evidence="2" id="KW-1277">Toxin-antitoxin system</keyword>
<dbReference type="InterPro" id="IPR052038">
    <property type="entry name" value="Type-VII_TA_antitoxin"/>
</dbReference>
<comment type="cofactor">
    <cofactor evidence="1">
        <name>Mg(2+)</name>
        <dbReference type="ChEBI" id="CHEBI:18420"/>
    </cofactor>
</comment>
<evidence type="ECO:0000256" key="4">
    <source>
        <dbReference type="ARBA" id="ARBA00022695"/>
    </source>
</evidence>
<keyword evidence="3" id="KW-0808">Transferase</keyword>
<evidence type="ECO:0000256" key="5">
    <source>
        <dbReference type="ARBA" id="ARBA00022723"/>
    </source>
</evidence>
<evidence type="ECO:0000256" key="7">
    <source>
        <dbReference type="ARBA" id="ARBA00022840"/>
    </source>
</evidence>
<keyword evidence="8" id="KW-0460">Magnesium</keyword>
<gene>
    <name evidence="11" type="ORF">MNB_SV-10-1194</name>
</gene>
<evidence type="ECO:0000256" key="2">
    <source>
        <dbReference type="ARBA" id="ARBA00022649"/>
    </source>
</evidence>
<dbReference type="InterPro" id="IPR002934">
    <property type="entry name" value="Polymerase_NTP_transf_dom"/>
</dbReference>
<evidence type="ECO:0000256" key="6">
    <source>
        <dbReference type="ARBA" id="ARBA00022741"/>
    </source>
</evidence>
<dbReference type="AlphaFoldDB" id="A0A1W1BGX4"/>
<dbReference type="InterPro" id="IPR043519">
    <property type="entry name" value="NT_sf"/>
</dbReference>
<feature type="domain" description="Polymerase nucleotidyl transferase" evidence="10">
    <location>
        <begin position="13"/>
        <end position="95"/>
    </location>
</feature>
<comment type="similarity">
    <text evidence="9">Belongs to the MntA antitoxin family.</text>
</comment>
<proteinExistence type="inferred from homology"/>
<dbReference type="Pfam" id="PF01909">
    <property type="entry name" value="NTP_transf_2"/>
    <property type="match status" value="1"/>
</dbReference>
<dbReference type="GO" id="GO:0016779">
    <property type="term" value="F:nucleotidyltransferase activity"/>
    <property type="evidence" value="ECO:0007669"/>
    <property type="project" value="UniProtKB-KW"/>
</dbReference>
<dbReference type="GO" id="GO:0005524">
    <property type="term" value="F:ATP binding"/>
    <property type="evidence" value="ECO:0007669"/>
    <property type="project" value="UniProtKB-KW"/>
</dbReference>
<dbReference type="EMBL" id="FPHL01000002">
    <property type="protein sequence ID" value="SFV52757.1"/>
    <property type="molecule type" value="Genomic_DNA"/>
</dbReference>
<keyword evidence="4" id="KW-0548">Nucleotidyltransferase</keyword>
<keyword evidence="6" id="KW-0547">Nucleotide-binding</keyword>
<dbReference type="CDD" id="cd05403">
    <property type="entry name" value="NT_KNTase_like"/>
    <property type="match status" value="1"/>
</dbReference>
<dbReference type="GO" id="GO:0046872">
    <property type="term" value="F:metal ion binding"/>
    <property type="evidence" value="ECO:0007669"/>
    <property type="project" value="UniProtKB-KW"/>
</dbReference>
<evidence type="ECO:0000256" key="1">
    <source>
        <dbReference type="ARBA" id="ARBA00001946"/>
    </source>
</evidence>
<sequence>MLTKDKILTTLHEYKETYKDQYGIEQIGIFGSYARGKATEQSDVDVFIALKHSNLFLLSRIRIELEELLGVPTDIVQLRKRMNSYLKKQIEQEAISA</sequence>
<evidence type="ECO:0000259" key="10">
    <source>
        <dbReference type="Pfam" id="PF01909"/>
    </source>
</evidence>
<evidence type="ECO:0000313" key="11">
    <source>
        <dbReference type="EMBL" id="SFV52757.1"/>
    </source>
</evidence>
<evidence type="ECO:0000256" key="9">
    <source>
        <dbReference type="ARBA" id="ARBA00038276"/>
    </source>
</evidence>
<keyword evidence="7" id="KW-0067">ATP-binding</keyword>
<dbReference type="PANTHER" id="PTHR33571">
    <property type="entry name" value="SSL8005 PROTEIN"/>
    <property type="match status" value="1"/>
</dbReference>